<evidence type="ECO:0000313" key="2">
    <source>
        <dbReference type="Proteomes" id="UP000051291"/>
    </source>
</evidence>
<reference evidence="1 2" key="1">
    <citation type="journal article" date="2015" name="Genome Announc.">
        <title>Expanding the biotechnology potential of lactobacilli through comparative genomics of 213 strains and associated genera.</title>
        <authorList>
            <person name="Sun Z."/>
            <person name="Harris H.M."/>
            <person name="McCann A."/>
            <person name="Guo C."/>
            <person name="Argimon S."/>
            <person name="Zhang W."/>
            <person name="Yang X."/>
            <person name="Jeffery I.B."/>
            <person name="Cooney J.C."/>
            <person name="Kagawa T.F."/>
            <person name="Liu W."/>
            <person name="Song Y."/>
            <person name="Salvetti E."/>
            <person name="Wrobel A."/>
            <person name="Rasinkangas P."/>
            <person name="Parkhill J."/>
            <person name="Rea M.C."/>
            <person name="O'Sullivan O."/>
            <person name="Ritari J."/>
            <person name="Douillard F.P."/>
            <person name="Paul Ross R."/>
            <person name="Yang R."/>
            <person name="Briner A.E."/>
            <person name="Felis G.E."/>
            <person name="de Vos W.M."/>
            <person name="Barrangou R."/>
            <person name="Klaenhammer T.R."/>
            <person name="Caufield P.W."/>
            <person name="Cui Y."/>
            <person name="Zhang H."/>
            <person name="O'Toole P.W."/>
        </authorList>
    </citation>
    <scope>NUCLEOTIDE SEQUENCE [LARGE SCALE GENOMIC DNA]</scope>
    <source>
        <strain evidence="1 2">DSM 20653</strain>
    </source>
</reference>
<dbReference type="AlphaFoldDB" id="A0A0R1ZFV8"/>
<comment type="caution">
    <text evidence="1">The sequence shown here is derived from an EMBL/GenBank/DDBJ whole genome shotgun (WGS) entry which is preliminary data.</text>
</comment>
<protein>
    <submittedName>
        <fullName evidence="1">Uncharacterized protein</fullName>
    </submittedName>
</protein>
<gene>
    <name evidence="1" type="ORF">FC64_GL000051</name>
</gene>
<dbReference type="EMBL" id="AYYZ01000008">
    <property type="protein sequence ID" value="KRM53130.1"/>
    <property type="molecule type" value="Genomic_DNA"/>
</dbReference>
<proteinExistence type="predicted"/>
<dbReference type="Proteomes" id="UP000051291">
    <property type="component" value="Unassembled WGS sequence"/>
</dbReference>
<dbReference type="PATRIC" id="fig|1423820.4.peg.52"/>
<organism evidence="1 2">
    <name type="scientific">Ligilactobacillus araffinosus DSM 20653</name>
    <dbReference type="NCBI Taxonomy" id="1423820"/>
    <lineage>
        <taxon>Bacteria</taxon>
        <taxon>Bacillati</taxon>
        <taxon>Bacillota</taxon>
        <taxon>Bacilli</taxon>
        <taxon>Lactobacillales</taxon>
        <taxon>Lactobacillaceae</taxon>
        <taxon>Ligilactobacillus</taxon>
    </lineage>
</organism>
<keyword evidence="2" id="KW-1185">Reference proteome</keyword>
<sequence length="79" mass="9272">MSEDVFFNPGQSISSDFDYNKAYVAAQIYHEKVKKPVLVVKEEKDKPYIVFNEEAAIEEEKQEKLKNAKQYKVVERIDD</sequence>
<evidence type="ECO:0000313" key="1">
    <source>
        <dbReference type="EMBL" id="KRM53130.1"/>
    </source>
</evidence>
<accession>A0A0R1ZFV8</accession>
<dbReference type="RefSeq" id="WP_057906229.1">
    <property type="nucleotide sequence ID" value="NZ_AYYZ01000008.1"/>
</dbReference>
<name>A0A0R1ZFV8_9LACO</name>